<dbReference type="EMBL" id="ABLTIR010000010">
    <property type="protein sequence ID" value="EKZ1925799.1"/>
    <property type="molecule type" value="Genomic_DNA"/>
</dbReference>
<dbReference type="AlphaFoldDB" id="A0AAI9G3K8"/>
<comment type="caution">
    <text evidence="1">The sequence shown here is derived from an EMBL/GenBank/DDBJ whole genome shotgun (WGS) entry which is preliminary data.</text>
</comment>
<proteinExistence type="predicted"/>
<accession>A0AAI9G3K8</accession>
<gene>
    <name evidence="1" type="ORF">REH87_000775</name>
</gene>
<evidence type="ECO:0000313" key="2">
    <source>
        <dbReference type="Proteomes" id="UP001225498"/>
    </source>
</evidence>
<evidence type="ECO:0000313" key="1">
    <source>
        <dbReference type="EMBL" id="EKZ1925799.1"/>
    </source>
</evidence>
<name>A0AAI9G3K8_STEMA</name>
<sequence>MTDSRAQERLLMLMLGALDAHKCAIEAIIASHPRPDVLRGIWHQSKPEWIDDSERKNVFRSKDFQEGFVNALGAFSQSIDQSEAISRPGGPEAPSKP</sequence>
<reference evidence="1" key="1">
    <citation type="submission" date="2023-08" db="EMBL/GenBank/DDBJ databases">
        <authorList>
            <consortium name="Clinical and Environmental Microbiology Branch: Whole genome sequencing antimicrobial resistance pathogens in the healthcare setting"/>
        </authorList>
    </citation>
    <scope>NUCLEOTIDE SEQUENCE</scope>
    <source>
        <strain evidence="1">2023CJ-00293</strain>
    </source>
</reference>
<organism evidence="1 2">
    <name type="scientific">Stenotrophomonas maltophilia</name>
    <name type="common">Pseudomonas maltophilia</name>
    <name type="synonym">Xanthomonas maltophilia</name>
    <dbReference type="NCBI Taxonomy" id="40324"/>
    <lineage>
        <taxon>Bacteria</taxon>
        <taxon>Pseudomonadati</taxon>
        <taxon>Pseudomonadota</taxon>
        <taxon>Gammaproteobacteria</taxon>
        <taxon>Lysobacterales</taxon>
        <taxon>Lysobacteraceae</taxon>
        <taxon>Stenotrophomonas</taxon>
        <taxon>Stenotrophomonas maltophilia group</taxon>
    </lineage>
</organism>
<dbReference type="Proteomes" id="UP001225498">
    <property type="component" value="Unassembled WGS sequence"/>
</dbReference>
<dbReference type="RefSeq" id="WP_088470345.1">
    <property type="nucleotide sequence ID" value="NZ_JAEDVI010000009.1"/>
</dbReference>
<protein>
    <submittedName>
        <fullName evidence="1">Uncharacterized protein</fullName>
    </submittedName>
</protein>